<accession>A0A183J5H9</accession>
<evidence type="ECO:0000256" key="3">
    <source>
        <dbReference type="SAM" id="MobiDB-lite"/>
    </source>
</evidence>
<dbReference type="AlphaFoldDB" id="A0A183J5H9"/>
<evidence type="ECO:0000256" key="1">
    <source>
        <dbReference type="ARBA" id="ARBA00006190"/>
    </source>
</evidence>
<dbReference type="Gene3D" id="6.10.140.1230">
    <property type="match status" value="2"/>
</dbReference>
<proteinExistence type="inferred from homology"/>
<dbReference type="InterPro" id="IPR005024">
    <property type="entry name" value="Snf7_fam"/>
</dbReference>
<dbReference type="WBParaSite" id="SBAD_0001150701-mRNA-1">
    <property type="protein sequence ID" value="SBAD_0001150701-mRNA-1"/>
    <property type="gene ID" value="SBAD_0001150701"/>
</dbReference>
<evidence type="ECO:0000256" key="2">
    <source>
        <dbReference type="SAM" id="Coils"/>
    </source>
</evidence>
<dbReference type="Pfam" id="PF03357">
    <property type="entry name" value="Snf7"/>
    <property type="match status" value="1"/>
</dbReference>
<organism evidence="6">
    <name type="scientific">Soboliphyme baturini</name>
    <dbReference type="NCBI Taxonomy" id="241478"/>
    <lineage>
        <taxon>Eukaryota</taxon>
        <taxon>Metazoa</taxon>
        <taxon>Ecdysozoa</taxon>
        <taxon>Nematoda</taxon>
        <taxon>Enoplea</taxon>
        <taxon>Dorylaimia</taxon>
        <taxon>Dioctophymatida</taxon>
        <taxon>Dioctophymatoidea</taxon>
        <taxon>Soboliphymatidae</taxon>
        <taxon>Soboliphyme</taxon>
    </lineage>
</organism>
<comment type="similarity">
    <text evidence="1">Belongs to the SNF7 family.</text>
</comment>
<feature type="region of interest" description="Disordered" evidence="3">
    <location>
        <begin position="155"/>
        <end position="186"/>
    </location>
</feature>
<reference evidence="4 5" key="2">
    <citation type="submission" date="2018-11" db="EMBL/GenBank/DDBJ databases">
        <authorList>
            <consortium name="Pathogen Informatics"/>
        </authorList>
    </citation>
    <scope>NUCLEOTIDE SEQUENCE [LARGE SCALE GENOMIC DNA]</scope>
</reference>
<evidence type="ECO:0000313" key="4">
    <source>
        <dbReference type="EMBL" id="VDP37331.1"/>
    </source>
</evidence>
<protein>
    <submittedName>
        <fullName evidence="6">Charged multivesicular body protein 3</fullName>
    </submittedName>
</protein>
<dbReference type="EMBL" id="UZAM01015122">
    <property type="protein sequence ID" value="VDP37331.1"/>
    <property type="molecule type" value="Genomic_DNA"/>
</dbReference>
<keyword evidence="5" id="KW-1185">Reference proteome</keyword>
<evidence type="ECO:0000313" key="5">
    <source>
        <dbReference type="Proteomes" id="UP000270296"/>
    </source>
</evidence>
<sequence length="198" mass="22413">MGIFGKDPTVNTKEKVREWTGKIRTEMRGVDRQIRGIQREEEKVKNEIKKAAKKGDRDVCRVLAMELVRSHKAISKMYESKAQMNSIILNMNNQLATLRMVGSLQKSSEEMTKAGIIEELIDETVASTSQDSEDMEEEMQQEVDKILHEVLAGEMERVPQPITEEPVLPPAEMEAADAGSEPEKELEVMKARLEALRS</sequence>
<name>A0A183J5H9_9BILA</name>
<reference evidence="6" key="1">
    <citation type="submission" date="2016-06" db="UniProtKB">
        <authorList>
            <consortium name="WormBaseParasite"/>
        </authorList>
    </citation>
    <scope>IDENTIFICATION</scope>
</reference>
<feature type="coiled-coil region" evidence="2">
    <location>
        <begin position="27"/>
        <end position="54"/>
    </location>
</feature>
<evidence type="ECO:0000313" key="6">
    <source>
        <dbReference type="WBParaSite" id="SBAD_0001150701-mRNA-1"/>
    </source>
</evidence>
<dbReference type="GO" id="GO:0007034">
    <property type="term" value="P:vacuolar transport"/>
    <property type="evidence" value="ECO:0007669"/>
    <property type="project" value="InterPro"/>
</dbReference>
<dbReference type="Proteomes" id="UP000270296">
    <property type="component" value="Unassembled WGS sequence"/>
</dbReference>
<dbReference type="PANTHER" id="PTHR10476">
    <property type="entry name" value="CHARGED MULTIVESICULAR BODY PROTEIN"/>
    <property type="match status" value="1"/>
</dbReference>
<gene>
    <name evidence="4" type="ORF">SBAD_LOCUS11127</name>
</gene>
<dbReference type="OrthoDB" id="2329734at2759"/>
<keyword evidence="2" id="KW-0175">Coiled coil</keyword>